<organism evidence="15 16">
    <name type="scientific">Aquisalinus flavus</name>
    <dbReference type="NCBI Taxonomy" id="1526572"/>
    <lineage>
        <taxon>Bacteria</taxon>
        <taxon>Pseudomonadati</taxon>
        <taxon>Pseudomonadota</taxon>
        <taxon>Alphaproteobacteria</taxon>
        <taxon>Parvularculales</taxon>
        <taxon>Parvularculaceae</taxon>
        <taxon>Aquisalinus</taxon>
    </lineage>
</organism>
<protein>
    <recommendedName>
        <fullName evidence="14">Cytochrome b561 bacterial/Ni-hydrogenase domain-containing protein</fullName>
    </recommendedName>
</protein>
<feature type="transmembrane region" description="Helical" evidence="13">
    <location>
        <begin position="89"/>
        <end position="113"/>
    </location>
</feature>
<dbReference type="GO" id="GO:0005886">
    <property type="term" value="C:plasma membrane"/>
    <property type="evidence" value="ECO:0007669"/>
    <property type="project" value="UniProtKB-SubCell"/>
</dbReference>
<dbReference type="GO" id="GO:0022904">
    <property type="term" value="P:respiratory electron transport chain"/>
    <property type="evidence" value="ECO:0007669"/>
    <property type="project" value="InterPro"/>
</dbReference>
<evidence type="ECO:0000256" key="4">
    <source>
        <dbReference type="ARBA" id="ARBA00022475"/>
    </source>
</evidence>
<keyword evidence="3" id="KW-0813">Transport</keyword>
<dbReference type="InterPro" id="IPR052168">
    <property type="entry name" value="Cytochrome_b561_oxidase"/>
</dbReference>
<feature type="transmembrane region" description="Helical" evidence="13">
    <location>
        <begin position="12"/>
        <end position="37"/>
    </location>
</feature>
<dbReference type="SUPFAM" id="SSF81342">
    <property type="entry name" value="Transmembrane di-heme cytochromes"/>
    <property type="match status" value="1"/>
</dbReference>
<accession>A0A8J2V5Z8</accession>
<evidence type="ECO:0000256" key="7">
    <source>
        <dbReference type="ARBA" id="ARBA00022723"/>
    </source>
</evidence>
<evidence type="ECO:0000256" key="2">
    <source>
        <dbReference type="ARBA" id="ARBA00004651"/>
    </source>
</evidence>
<gene>
    <name evidence="15" type="ORF">GCM10011342_04580</name>
</gene>
<keyword evidence="5" id="KW-0349">Heme</keyword>
<dbReference type="GO" id="GO:0020037">
    <property type="term" value="F:heme binding"/>
    <property type="evidence" value="ECO:0007669"/>
    <property type="project" value="TreeGrafter"/>
</dbReference>
<dbReference type="Proteomes" id="UP000613582">
    <property type="component" value="Unassembled WGS sequence"/>
</dbReference>
<evidence type="ECO:0000256" key="12">
    <source>
        <dbReference type="ARBA" id="ARBA00037975"/>
    </source>
</evidence>
<dbReference type="PANTHER" id="PTHR30529:SF1">
    <property type="entry name" value="CYTOCHROME B561 HOMOLOG 2"/>
    <property type="match status" value="1"/>
</dbReference>
<evidence type="ECO:0000256" key="1">
    <source>
        <dbReference type="ARBA" id="ARBA00001970"/>
    </source>
</evidence>
<feature type="transmembrane region" description="Helical" evidence="13">
    <location>
        <begin position="152"/>
        <end position="169"/>
    </location>
</feature>
<dbReference type="Gene3D" id="1.20.950.20">
    <property type="entry name" value="Transmembrane di-heme cytochromes, Chain C"/>
    <property type="match status" value="1"/>
</dbReference>
<keyword evidence="6 13" id="KW-0812">Transmembrane</keyword>
<evidence type="ECO:0000256" key="5">
    <source>
        <dbReference type="ARBA" id="ARBA00022617"/>
    </source>
</evidence>
<comment type="subcellular location">
    <subcellularLocation>
        <location evidence="2">Cell membrane</location>
        <topology evidence="2">Multi-pass membrane protein</topology>
    </subcellularLocation>
</comment>
<keyword evidence="8" id="KW-0249">Electron transport</keyword>
<name>A0A8J2V5Z8_9PROT</name>
<feature type="domain" description="Cytochrome b561 bacterial/Ni-hydrogenase" evidence="14">
    <location>
        <begin position="11"/>
        <end position="185"/>
    </location>
</feature>
<reference evidence="15" key="1">
    <citation type="journal article" date="2014" name="Int. J. Syst. Evol. Microbiol.">
        <title>Complete genome sequence of Corynebacterium casei LMG S-19264T (=DSM 44701T), isolated from a smear-ripened cheese.</title>
        <authorList>
            <consortium name="US DOE Joint Genome Institute (JGI-PGF)"/>
            <person name="Walter F."/>
            <person name="Albersmeier A."/>
            <person name="Kalinowski J."/>
            <person name="Ruckert C."/>
        </authorList>
    </citation>
    <scope>NUCLEOTIDE SEQUENCE</scope>
    <source>
        <strain evidence="15">CGMCC 1.12921</strain>
    </source>
</reference>
<evidence type="ECO:0000256" key="9">
    <source>
        <dbReference type="ARBA" id="ARBA00022989"/>
    </source>
</evidence>
<keyword evidence="4" id="KW-1003">Cell membrane</keyword>
<keyword evidence="9 13" id="KW-1133">Transmembrane helix</keyword>
<evidence type="ECO:0000256" key="8">
    <source>
        <dbReference type="ARBA" id="ARBA00022982"/>
    </source>
</evidence>
<dbReference type="GO" id="GO:0046872">
    <property type="term" value="F:metal ion binding"/>
    <property type="evidence" value="ECO:0007669"/>
    <property type="project" value="UniProtKB-KW"/>
</dbReference>
<keyword evidence="10" id="KW-0408">Iron</keyword>
<dbReference type="PANTHER" id="PTHR30529">
    <property type="entry name" value="CYTOCHROME B561"/>
    <property type="match status" value="1"/>
</dbReference>
<evidence type="ECO:0000313" key="15">
    <source>
        <dbReference type="EMBL" id="GGC98715.1"/>
    </source>
</evidence>
<dbReference type="RefSeq" id="WP_188159676.1">
    <property type="nucleotide sequence ID" value="NZ_BMGH01000001.1"/>
</dbReference>
<evidence type="ECO:0000313" key="16">
    <source>
        <dbReference type="Proteomes" id="UP000613582"/>
    </source>
</evidence>
<proteinExistence type="inferred from homology"/>
<evidence type="ECO:0000256" key="3">
    <source>
        <dbReference type="ARBA" id="ARBA00022448"/>
    </source>
</evidence>
<dbReference type="AlphaFoldDB" id="A0A8J2V5Z8"/>
<dbReference type="InterPro" id="IPR011577">
    <property type="entry name" value="Cyt_b561_bac/Ni-Hgenase"/>
</dbReference>
<keyword evidence="7" id="KW-0479">Metal-binding</keyword>
<dbReference type="EMBL" id="BMGH01000001">
    <property type="protein sequence ID" value="GGC98715.1"/>
    <property type="molecule type" value="Genomic_DNA"/>
</dbReference>
<sequence>MATKAIDPSDRYTKVAVILHWLIAILIIGQLAGGIYMHNLPATTWKFEIYQWHKSFGIMVLLLSLARLGWRLTHKTPALPDGMKGWEKLAARFTHIAFYFLIIAVPLAGWLMVSASPYDLPTVLFKLVPWPHLPGIPQDAALEGIFKELHEIMAFAIIGLLVLHVGAALKHHFINRDGVLTRMIPILSKRG</sequence>
<comment type="similarity">
    <text evidence="12">Belongs to the cytochrome b561 family.</text>
</comment>
<dbReference type="InterPro" id="IPR016174">
    <property type="entry name" value="Di-haem_cyt_TM"/>
</dbReference>
<evidence type="ECO:0000256" key="6">
    <source>
        <dbReference type="ARBA" id="ARBA00022692"/>
    </source>
</evidence>
<dbReference type="Pfam" id="PF01292">
    <property type="entry name" value="Ni_hydr_CYTB"/>
    <property type="match status" value="1"/>
</dbReference>
<evidence type="ECO:0000256" key="11">
    <source>
        <dbReference type="ARBA" id="ARBA00023136"/>
    </source>
</evidence>
<dbReference type="GO" id="GO:0009055">
    <property type="term" value="F:electron transfer activity"/>
    <property type="evidence" value="ECO:0007669"/>
    <property type="project" value="InterPro"/>
</dbReference>
<feature type="transmembrane region" description="Helical" evidence="13">
    <location>
        <begin position="49"/>
        <end position="68"/>
    </location>
</feature>
<evidence type="ECO:0000259" key="14">
    <source>
        <dbReference type="Pfam" id="PF01292"/>
    </source>
</evidence>
<reference evidence="15" key="2">
    <citation type="submission" date="2020-09" db="EMBL/GenBank/DDBJ databases">
        <authorList>
            <person name="Sun Q."/>
            <person name="Zhou Y."/>
        </authorList>
    </citation>
    <scope>NUCLEOTIDE SEQUENCE</scope>
    <source>
        <strain evidence="15">CGMCC 1.12921</strain>
    </source>
</reference>
<keyword evidence="11 13" id="KW-0472">Membrane</keyword>
<comment type="caution">
    <text evidence="15">The sequence shown here is derived from an EMBL/GenBank/DDBJ whole genome shotgun (WGS) entry which is preliminary data.</text>
</comment>
<evidence type="ECO:0000256" key="13">
    <source>
        <dbReference type="SAM" id="Phobius"/>
    </source>
</evidence>
<comment type="cofactor">
    <cofactor evidence="1">
        <name>heme b</name>
        <dbReference type="ChEBI" id="CHEBI:60344"/>
    </cofactor>
</comment>
<evidence type="ECO:0000256" key="10">
    <source>
        <dbReference type="ARBA" id="ARBA00023004"/>
    </source>
</evidence>
<keyword evidence="16" id="KW-1185">Reference proteome</keyword>